<accession>A0A0F9TAA0</accession>
<evidence type="ECO:0000313" key="1">
    <source>
        <dbReference type="EMBL" id="KKN76129.1"/>
    </source>
</evidence>
<sequence>MPKYNHAIDFAAEVVTDNEYEVSATEARTALLERLNRLTDHELLEAIGIFDTHEEGE</sequence>
<organism evidence="1">
    <name type="scientific">marine sediment metagenome</name>
    <dbReference type="NCBI Taxonomy" id="412755"/>
    <lineage>
        <taxon>unclassified sequences</taxon>
        <taxon>metagenomes</taxon>
        <taxon>ecological metagenomes</taxon>
    </lineage>
</organism>
<proteinExistence type="predicted"/>
<name>A0A0F9TAA0_9ZZZZ</name>
<dbReference type="AlphaFoldDB" id="A0A0F9TAA0"/>
<dbReference type="EMBL" id="LAZR01000299">
    <property type="protein sequence ID" value="KKN76129.1"/>
    <property type="molecule type" value="Genomic_DNA"/>
</dbReference>
<comment type="caution">
    <text evidence="1">The sequence shown here is derived from an EMBL/GenBank/DDBJ whole genome shotgun (WGS) entry which is preliminary data.</text>
</comment>
<protein>
    <submittedName>
        <fullName evidence="1">Uncharacterized protein</fullName>
    </submittedName>
</protein>
<reference evidence="1" key="1">
    <citation type="journal article" date="2015" name="Nature">
        <title>Complex archaea that bridge the gap between prokaryotes and eukaryotes.</title>
        <authorList>
            <person name="Spang A."/>
            <person name="Saw J.H."/>
            <person name="Jorgensen S.L."/>
            <person name="Zaremba-Niedzwiedzka K."/>
            <person name="Martijn J."/>
            <person name="Lind A.E."/>
            <person name="van Eijk R."/>
            <person name="Schleper C."/>
            <person name="Guy L."/>
            <person name="Ettema T.J."/>
        </authorList>
    </citation>
    <scope>NUCLEOTIDE SEQUENCE</scope>
</reference>
<gene>
    <name evidence="1" type="ORF">LCGC14_0373240</name>
</gene>